<sequence>MSSEWVERSIVDVCAQVFSGGTPKSSIPEFFDRGSIPWLKTKEVNYSKIIETENFITELGLKNSSAKLVPINSVIVAMYGNGDTAGRVAINKIALTTNQACCNLVIDSARADYRFVYYYLQSQYAKLVDLKNGGAQQNLNAKLIKDYPIVVPSITEQREIGSFLESLDDRISLLCETNATLEAIAQALFKSWFVDFDPVHARARGEQPAGLAPEVAALFPDSFEESALGMVPKGWQAEPLDEIADFLNGLALQKYPPEGDETLPVIKIAQLRKGDTVGADRASRNIKPEYIIQNGDVLFSWSGSLEVEVWCGGEGALNQHLFKVTSQRFQKWFYLRWTKTHLTNFKHIAASKATTMGHIQRKHLTEAMVVVPSSQVLAEADKIFGPLLDQWINNAEQAQTLANLRDTLLPRLISGQLRLPDAEQQLKDLAV</sequence>
<evidence type="ECO:0000256" key="3">
    <source>
        <dbReference type="ARBA" id="ARBA00023125"/>
    </source>
</evidence>
<feature type="domain" description="Type I restriction modification DNA specificity" evidence="4">
    <location>
        <begin position="3"/>
        <end position="182"/>
    </location>
</feature>
<keyword evidence="2" id="KW-0680">Restriction system</keyword>
<dbReference type="REBASE" id="697623">
    <property type="entry name" value="S.AalK520ORF15930P"/>
</dbReference>
<dbReference type="GO" id="GO:0003677">
    <property type="term" value="F:DNA binding"/>
    <property type="evidence" value="ECO:0007669"/>
    <property type="project" value="UniProtKB-KW"/>
</dbReference>
<dbReference type="PANTHER" id="PTHR30408">
    <property type="entry name" value="TYPE-1 RESTRICTION ENZYME ECOKI SPECIFICITY PROTEIN"/>
    <property type="match status" value="1"/>
</dbReference>
<comment type="similarity">
    <text evidence="1">Belongs to the type-I restriction system S methylase family.</text>
</comment>
<dbReference type="GO" id="GO:0004519">
    <property type="term" value="F:endonuclease activity"/>
    <property type="evidence" value="ECO:0007669"/>
    <property type="project" value="UniProtKB-KW"/>
</dbReference>
<evidence type="ECO:0000313" key="6">
    <source>
        <dbReference type="Proteomes" id="UP001213721"/>
    </source>
</evidence>
<reference evidence="5" key="1">
    <citation type="submission" date="2023-02" db="EMBL/GenBank/DDBJ databases">
        <title>The sequence of Aeromonas allosaccharophila K520.</title>
        <authorList>
            <person name="Luo X."/>
        </authorList>
    </citation>
    <scope>NUCLEOTIDE SEQUENCE</scope>
    <source>
        <strain evidence="5">K520</strain>
    </source>
</reference>
<dbReference type="GO" id="GO:0009307">
    <property type="term" value="P:DNA restriction-modification system"/>
    <property type="evidence" value="ECO:0007669"/>
    <property type="project" value="UniProtKB-KW"/>
</dbReference>
<dbReference type="RefSeq" id="WP_275056637.1">
    <property type="nucleotide sequence ID" value="NZ_CP118988.1"/>
</dbReference>
<evidence type="ECO:0000259" key="4">
    <source>
        <dbReference type="Pfam" id="PF01420"/>
    </source>
</evidence>
<keyword evidence="5" id="KW-0255">Endonuclease</keyword>
<dbReference type="CDD" id="cd17500">
    <property type="entry name" value="RMtype1_S_MmaGORF2198P_TRD1-CR1_like"/>
    <property type="match status" value="1"/>
</dbReference>
<dbReference type="EC" id="3.1.21.-" evidence="5"/>
<proteinExistence type="inferred from homology"/>
<accession>A0AAX3NRA0</accession>
<dbReference type="Gene3D" id="1.10.287.1120">
    <property type="entry name" value="Bipartite methylase S protein"/>
    <property type="match status" value="1"/>
</dbReference>
<dbReference type="Gene3D" id="3.90.220.20">
    <property type="entry name" value="DNA methylase specificity domains"/>
    <property type="match status" value="2"/>
</dbReference>
<evidence type="ECO:0000256" key="1">
    <source>
        <dbReference type="ARBA" id="ARBA00010923"/>
    </source>
</evidence>
<dbReference type="EMBL" id="CP118988">
    <property type="protein sequence ID" value="WED75412.1"/>
    <property type="molecule type" value="Genomic_DNA"/>
</dbReference>
<organism evidence="5 6">
    <name type="scientific">Aeromonas allosaccharophila</name>
    <dbReference type="NCBI Taxonomy" id="656"/>
    <lineage>
        <taxon>Bacteria</taxon>
        <taxon>Pseudomonadati</taxon>
        <taxon>Pseudomonadota</taxon>
        <taxon>Gammaproteobacteria</taxon>
        <taxon>Aeromonadales</taxon>
        <taxon>Aeromonadaceae</taxon>
        <taxon>Aeromonas</taxon>
    </lineage>
</organism>
<dbReference type="InterPro" id="IPR000055">
    <property type="entry name" value="Restrct_endonuc_typeI_TRD"/>
</dbReference>
<dbReference type="Proteomes" id="UP001213721">
    <property type="component" value="Chromosome"/>
</dbReference>
<keyword evidence="3" id="KW-0238">DNA-binding</keyword>
<dbReference type="InterPro" id="IPR052021">
    <property type="entry name" value="Type-I_RS_S_subunit"/>
</dbReference>
<dbReference type="AlphaFoldDB" id="A0AAX3NRA0"/>
<protein>
    <submittedName>
        <fullName evidence="5">Restriction endonuclease subunit S</fullName>
        <ecNumber evidence="5">3.1.21.-</ecNumber>
    </submittedName>
</protein>
<dbReference type="Pfam" id="PF01420">
    <property type="entry name" value="Methylase_S"/>
    <property type="match status" value="2"/>
</dbReference>
<keyword evidence="5" id="KW-0540">Nuclease</keyword>
<dbReference type="PANTHER" id="PTHR30408:SF13">
    <property type="entry name" value="TYPE I RESTRICTION ENZYME HINDI SPECIFICITY SUBUNIT"/>
    <property type="match status" value="1"/>
</dbReference>
<keyword evidence="5" id="KW-0378">Hydrolase</keyword>
<dbReference type="SUPFAM" id="SSF116734">
    <property type="entry name" value="DNA methylase specificity domain"/>
    <property type="match status" value="2"/>
</dbReference>
<feature type="domain" description="Type I restriction modification DNA specificity" evidence="4">
    <location>
        <begin position="232"/>
        <end position="376"/>
    </location>
</feature>
<evidence type="ECO:0000313" key="5">
    <source>
        <dbReference type="EMBL" id="WED75412.1"/>
    </source>
</evidence>
<gene>
    <name evidence="5" type="ORF">PYU98_15925</name>
</gene>
<evidence type="ECO:0000256" key="2">
    <source>
        <dbReference type="ARBA" id="ARBA00022747"/>
    </source>
</evidence>
<dbReference type="GO" id="GO:0016787">
    <property type="term" value="F:hydrolase activity"/>
    <property type="evidence" value="ECO:0007669"/>
    <property type="project" value="UniProtKB-KW"/>
</dbReference>
<name>A0AAX3NRA0_9GAMM</name>
<dbReference type="InterPro" id="IPR044946">
    <property type="entry name" value="Restrct_endonuc_typeI_TRD_sf"/>
</dbReference>